<comment type="caution">
    <text evidence="10">The sequence shown here is derived from an EMBL/GenBank/DDBJ whole genome shotgun (WGS) entry which is preliminary data.</text>
</comment>
<feature type="transmembrane region" description="Helical" evidence="8">
    <location>
        <begin position="165"/>
        <end position="193"/>
    </location>
</feature>
<organism evidence="10 11">
    <name type="scientific">Candidatus Fimadaptatus faecigallinarum</name>
    <dbReference type="NCBI Taxonomy" id="2840814"/>
    <lineage>
        <taxon>Bacteria</taxon>
        <taxon>Bacillati</taxon>
        <taxon>Bacillota</taxon>
        <taxon>Clostridia</taxon>
        <taxon>Eubacteriales</taxon>
        <taxon>Candidatus Fimadaptatus</taxon>
    </lineage>
</organism>
<feature type="transmembrane region" description="Helical" evidence="8">
    <location>
        <begin position="54"/>
        <end position="75"/>
    </location>
</feature>
<feature type="transmembrane region" description="Helical" evidence="8">
    <location>
        <begin position="308"/>
        <end position="334"/>
    </location>
</feature>
<keyword evidence="7 8" id="KW-0472">Membrane</keyword>
<protein>
    <submittedName>
        <fullName evidence="10">PTS sugar transporter subunit IIC</fullName>
    </submittedName>
</protein>
<accession>A0A9D1LSY8</accession>
<evidence type="ECO:0000256" key="4">
    <source>
        <dbReference type="ARBA" id="ARBA00022597"/>
    </source>
</evidence>
<keyword evidence="5 8" id="KW-0812">Transmembrane</keyword>
<keyword evidence="4 10" id="KW-0762">Sugar transport</keyword>
<gene>
    <name evidence="10" type="ORF">IAC59_09880</name>
</gene>
<feature type="domain" description="Phosphotransferase system EIIC" evidence="9">
    <location>
        <begin position="15"/>
        <end position="347"/>
    </location>
</feature>
<evidence type="ECO:0000256" key="2">
    <source>
        <dbReference type="ARBA" id="ARBA00022448"/>
    </source>
</evidence>
<evidence type="ECO:0000313" key="11">
    <source>
        <dbReference type="Proteomes" id="UP000824123"/>
    </source>
</evidence>
<dbReference type="Proteomes" id="UP000824123">
    <property type="component" value="Unassembled WGS sequence"/>
</dbReference>
<evidence type="ECO:0000256" key="6">
    <source>
        <dbReference type="ARBA" id="ARBA00022989"/>
    </source>
</evidence>
<evidence type="ECO:0000256" key="1">
    <source>
        <dbReference type="ARBA" id="ARBA00004651"/>
    </source>
</evidence>
<proteinExistence type="predicted"/>
<evidence type="ECO:0000313" key="10">
    <source>
        <dbReference type="EMBL" id="HIU47545.1"/>
    </source>
</evidence>
<keyword evidence="6 8" id="KW-1133">Transmembrane helix</keyword>
<evidence type="ECO:0000256" key="5">
    <source>
        <dbReference type="ARBA" id="ARBA00022692"/>
    </source>
</evidence>
<name>A0A9D1LSY8_9FIRM</name>
<dbReference type="Pfam" id="PF13303">
    <property type="entry name" value="PTS_EIIC_2"/>
    <property type="match status" value="1"/>
</dbReference>
<feature type="transmembrane region" description="Helical" evidence="8">
    <location>
        <begin position="12"/>
        <end position="34"/>
    </location>
</feature>
<reference evidence="10" key="1">
    <citation type="submission" date="2020-10" db="EMBL/GenBank/DDBJ databases">
        <authorList>
            <person name="Gilroy R."/>
        </authorList>
    </citation>
    <scope>NUCLEOTIDE SEQUENCE</scope>
    <source>
        <strain evidence="10">ChiSxjej2B14-8506</strain>
    </source>
</reference>
<evidence type="ECO:0000259" key="9">
    <source>
        <dbReference type="Pfam" id="PF13303"/>
    </source>
</evidence>
<feature type="transmembrane region" description="Helical" evidence="8">
    <location>
        <begin position="205"/>
        <end position="225"/>
    </location>
</feature>
<keyword evidence="2" id="KW-0813">Transport</keyword>
<evidence type="ECO:0000256" key="3">
    <source>
        <dbReference type="ARBA" id="ARBA00022475"/>
    </source>
</evidence>
<dbReference type="GO" id="GO:0008982">
    <property type="term" value="F:protein-N(PI)-phosphohistidine-sugar phosphotransferase activity"/>
    <property type="evidence" value="ECO:0007669"/>
    <property type="project" value="InterPro"/>
</dbReference>
<dbReference type="InterPro" id="IPR003352">
    <property type="entry name" value="PTS_EIIC"/>
</dbReference>
<feature type="transmembrane region" description="Helical" evidence="8">
    <location>
        <begin position="123"/>
        <end position="145"/>
    </location>
</feature>
<evidence type="ECO:0000256" key="7">
    <source>
        <dbReference type="ARBA" id="ARBA00023136"/>
    </source>
</evidence>
<reference evidence="10" key="2">
    <citation type="journal article" date="2021" name="PeerJ">
        <title>Extensive microbial diversity within the chicken gut microbiome revealed by metagenomics and culture.</title>
        <authorList>
            <person name="Gilroy R."/>
            <person name="Ravi A."/>
            <person name="Getino M."/>
            <person name="Pursley I."/>
            <person name="Horton D.L."/>
            <person name="Alikhan N.F."/>
            <person name="Baker D."/>
            <person name="Gharbi K."/>
            <person name="Hall N."/>
            <person name="Watson M."/>
            <person name="Adriaenssens E.M."/>
            <person name="Foster-Nyarko E."/>
            <person name="Jarju S."/>
            <person name="Secka A."/>
            <person name="Antonio M."/>
            <person name="Oren A."/>
            <person name="Chaudhuri R.R."/>
            <person name="La Ragione R."/>
            <person name="Hildebrand F."/>
            <person name="Pallen M.J."/>
        </authorList>
    </citation>
    <scope>NUCLEOTIDE SEQUENCE</scope>
    <source>
        <strain evidence="10">ChiSxjej2B14-8506</strain>
    </source>
</reference>
<evidence type="ECO:0000256" key="8">
    <source>
        <dbReference type="SAM" id="Phobius"/>
    </source>
</evidence>
<dbReference type="GO" id="GO:0009401">
    <property type="term" value="P:phosphoenolpyruvate-dependent sugar phosphotransferase system"/>
    <property type="evidence" value="ECO:0007669"/>
    <property type="project" value="InterPro"/>
</dbReference>
<keyword evidence="3" id="KW-1003">Cell membrane</keyword>
<dbReference type="EMBL" id="DVNK01000059">
    <property type="protein sequence ID" value="HIU47545.1"/>
    <property type="molecule type" value="Genomic_DNA"/>
</dbReference>
<dbReference type="GO" id="GO:0005886">
    <property type="term" value="C:plasma membrane"/>
    <property type="evidence" value="ECO:0007669"/>
    <property type="project" value="UniProtKB-SubCell"/>
</dbReference>
<comment type="subcellular location">
    <subcellularLocation>
        <location evidence="1">Cell membrane</location>
        <topology evidence="1">Multi-pass membrane protein</topology>
    </subcellularLocation>
</comment>
<sequence length="352" mass="35884">MKKVWQRIYRRYLLDALSAMGQGLFASLIIGLILGQLGRIPGLGFLATFTTDAYISGSATPVVGAAIGVAIAYGLKVHPLCIFACAASGAIGYTQGGPVGAYLAGVFAAEAGGFVAGKTRVDIIVIPATTIIVGGAVSTLCAPGINSVMAALREFIDWATLLSPIPMGIIVSVVVGLALTAPISSAALCAMIFTVPEGETAGLGLMLAAGAATAGCCAQMVGFAVTSFRENGWGGLISQGLGTSMIQISNILAHPAILIPPTLASAITGPLCTTVFQMKNLGSSAGMGTSGLVGQVGTWAVMAADTPAWLLIINMALTQLILPAVLSLLFAAVLRRMGWIKPGDMKLPEYKK</sequence>
<dbReference type="AlphaFoldDB" id="A0A9D1LSY8"/>